<protein>
    <submittedName>
        <fullName evidence="1">Uncharacterized protein</fullName>
    </submittedName>
</protein>
<gene>
    <name evidence="1" type="ORF">KFE25_007132</name>
</gene>
<evidence type="ECO:0000313" key="2">
    <source>
        <dbReference type="Proteomes" id="UP000751190"/>
    </source>
</evidence>
<dbReference type="OrthoDB" id="10473399at2759"/>
<keyword evidence="2" id="KW-1185">Reference proteome</keyword>
<reference evidence="1" key="1">
    <citation type="submission" date="2021-05" db="EMBL/GenBank/DDBJ databases">
        <title>The genome of the haptophyte Pavlova lutheri (Diacronema luteri, Pavlovales) - a model for lipid biosynthesis in eukaryotic algae.</title>
        <authorList>
            <person name="Hulatt C.J."/>
            <person name="Posewitz M.C."/>
        </authorList>
    </citation>
    <scope>NUCLEOTIDE SEQUENCE</scope>
    <source>
        <strain evidence="1">NIVA-4/92</strain>
    </source>
</reference>
<accession>A0A8J6CFJ2</accession>
<organism evidence="1 2">
    <name type="scientific">Diacronema lutheri</name>
    <name type="common">Unicellular marine alga</name>
    <name type="synonym">Monochrysis lutheri</name>
    <dbReference type="NCBI Taxonomy" id="2081491"/>
    <lineage>
        <taxon>Eukaryota</taxon>
        <taxon>Haptista</taxon>
        <taxon>Haptophyta</taxon>
        <taxon>Pavlovophyceae</taxon>
        <taxon>Pavlovales</taxon>
        <taxon>Pavlovaceae</taxon>
        <taxon>Diacronema</taxon>
    </lineage>
</organism>
<comment type="caution">
    <text evidence="1">The sequence shown here is derived from an EMBL/GenBank/DDBJ whole genome shotgun (WGS) entry which is preliminary data.</text>
</comment>
<proteinExistence type="predicted"/>
<dbReference type="EMBL" id="JAGTXO010000005">
    <property type="protein sequence ID" value="KAG8468080.1"/>
    <property type="molecule type" value="Genomic_DNA"/>
</dbReference>
<sequence length="151" mass="16022">MADIAARRAAARRRAGGSRLARWSSFAFRRRTLLLGILGGASAVALRALYAKLVPTQVCPTEGATAAPCRRGEIAPYIVDVDVACFGSKQSKLVKVLRERVGDESGQKLPLWLNAADAKVMGSAPCVASVVRDYNCTACAELNMTVPLSDA</sequence>
<name>A0A8J6CFJ2_DIALT</name>
<dbReference type="Proteomes" id="UP000751190">
    <property type="component" value="Unassembled WGS sequence"/>
</dbReference>
<dbReference type="AlphaFoldDB" id="A0A8J6CFJ2"/>
<evidence type="ECO:0000313" key="1">
    <source>
        <dbReference type="EMBL" id="KAG8468080.1"/>
    </source>
</evidence>